<evidence type="ECO:0000313" key="6">
    <source>
        <dbReference type="EMBL" id="KAK8958158.1"/>
    </source>
</evidence>
<dbReference type="SUPFAM" id="SSF51306">
    <property type="entry name" value="LexA/Signal peptidase"/>
    <property type="match status" value="1"/>
</dbReference>
<keyword evidence="4" id="KW-0732">Signal</keyword>
<dbReference type="PANTHER" id="PTHR43390">
    <property type="entry name" value="SIGNAL PEPTIDASE I"/>
    <property type="match status" value="1"/>
</dbReference>
<evidence type="ECO:0000256" key="2">
    <source>
        <dbReference type="ARBA" id="ARBA00022801"/>
    </source>
</evidence>
<name>A0ABR2M287_9ASPA</name>
<dbReference type="NCBIfam" id="TIGR02227">
    <property type="entry name" value="sigpep_I_bact"/>
    <property type="match status" value="1"/>
</dbReference>
<dbReference type="Pfam" id="PF10502">
    <property type="entry name" value="Peptidase_S26"/>
    <property type="match status" value="1"/>
</dbReference>
<proteinExistence type="predicted"/>
<feature type="domain" description="Peptidase S26" evidence="5">
    <location>
        <begin position="180"/>
        <end position="285"/>
    </location>
</feature>
<keyword evidence="1" id="KW-0645">Protease</keyword>
<dbReference type="InterPro" id="IPR000223">
    <property type="entry name" value="Pept_S26A_signal_pept_1"/>
</dbReference>
<organism evidence="6 7">
    <name type="scientific">Platanthera guangdongensis</name>
    <dbReference type="NCBI Taxonomy" id="2320717"/>
    <lineage>
        <taxon>Eukaryota</taxon>
        <taxon>Viridiplantae</taxon>
        <taxon>Streptophyta</taxon>
        <taxon>Embryophyta</taxon>
        <taxon>Tracheophyta</taxon>
        <taxon>Spermatophyta</taxon>
        <taxon>Magnoliopsida</taxon>
        <taxon>Liliopsida</taxon>
        <taxon>Asparagales</taxon>
        <taxon>Orchidaceae</taxon>
        <taxon>Orchidoideae</taxon>
        <taxon>Orchideae</taxon>
        <taxon>Orchidinae</taxon>
        <taxon>Platanthera</taxon>
    </lineage>
</organism>
<protein>
    <submittedName>
        <fullName evidence="6">Chloroplast processing peptidase</fullName>
    </submittedName>
</protein>
<feature type="region of interest" description="Disordered" evidence="3">
    <location>
        <begin position="55"/>
        <end position="89"/>
    </location>
</feature>
<reference evidence="6 7" key="1">
    <citation type="journal article" date="2022" name="Nat. Plants">
        <title>Genomes of leafy and leafless Platanthera orchids illuminate the evolution of mycoheterotrophy.</title>
        <authorList>
            <person name="Li M.H."/>
            <person name="Liu K.W."/>
            <person name="Li Z."/>
            <person name="Lu H.C."/>
            <person name="Ye Q.L."/>
            <person name="Zhang D."/>
            <person name="Wang J.Y."/>
            <person name="Li Y.F."/>
            <person name="Zhong Z.M."/>
            <person name="Liu X."/>
            <person name="Yu X."/>
            <person name="Liu D.K."/>
            <person name="Tu X.D."/>
            <person name="Liu B."/>
            <person name="Hao Y."/>
            <person name="Liao X.Y."/>
            <person name="Jiang Y.T."/>
            <person name="Sun W.H."/>
            <person name="Chen J."/>
            <person name="Chen Y.Q."/>
            <person name="Ai Y."/>
            <person name="Zhai J.W."/>
            <person name="Wu S.S."/>
            <person name="Zhou Z."/>
            <person name="Hsiao Y.Y."/>
            <person name="Wu W.L."/>
            <person name="Chen Y.Y."/>
            <person name="Lin Y.F."/>
            <person name="Hsu J.L."/>
            <person name="Li C.Y."/>
            <person name="Wang Z.W."/>
            <person name="Zhao X."/>
            <person name="Zhong W.Y."/>
            <person name="Ma X.K."/>
            <person name="Ma L."/>
            <person name="Huang J."/>
            <person name="Chen G.Z."/>
            <person name="Huang M.Z."/>
            <person name="Huang L."/>
            <person name="Peng D.H."/>
            <person name="Luo Y.B."/>
            <person name="Zou S.Q."/>
            <person name="Chen S.P."/>
            <person name="Lan S."/>
            <person name="Tsai W.C."/>
            <person name="Van de Peer Y."/>
            <person name="Liu Z.J."/>
        </authorList>
    </citation>
    <scope>NUCLEOTIDE SEQUENCE [LARGE SCALE GENOMIC DNA]</scope>
    <source>
        <strain evidence="6">Lor288</strain>
    </source>
</reference>
<comment type="caution">
    <text evidence="6">The sequence shown here is derived from an EMBL/GenBank/DDBJ whole genome shotgun (WGS) entry which is preliminary data.</text>
</comment>
<gene>
    <name evidence="6" type="primary">PLSP1</name>
    <name evidence="6" type="ORF">KSP40_PGU003559</name>
</gene>
<feature type="compositionally biased region" description="Pro residues" evidence="3">
    <location>
        <begin position="77"/>
        <end position="89"/>
    </location>
</feature>
<keyword evidence="7" id="KW-1185">Reference proteome</keyword>
<feature type="signal peptide" evidence="4">
    <location>
        <begin position="1"/>
        <end position="25"/>
    </location>
</feature>
<dbReference type="InterPro" id="IPR019533">
    <property type="entry name" value="Peptidase_S26"/>
</dbReference>
<dbReference type="PROSITE" id="PS00501">
    <property type="entry name" value="SPASE_I_1"/>
    <property type="match status" value="1"/>
</dbReference>
<evidence type="ECO:0000256" key="3">
    <source>
        <dbReference type="SAM" id="MobiDB-lite"/>
    </source>
</evidence>
<keyword evidence="2" id="KW-0378">Hydrolase</keyword>
<accession>A0ABR2M287</accession>
<dbReference type="InterPro" id="IPR019756">
    <property type="entry name" value="Pept_S26A_signal_pept_1_Ser-AS"/>
</dbReference>
<feature type="chain" id="PRO_5045713005" evidence="4">
    <location>
        <begin position="26"/>
        <end position="300"/>
    </location>
</feature>
<dbReference type="InterPro" id="IPR036286">
    <property type="entry name" value="LexA/Signal_pep-like_sf"/>
</dbReference>
<evidence type="ECO:0000259" key="5">
    <source>
        <dbReference type="Pfam" id="PF10502"/>
    </source>
</evidence>
<dbReference type="PANTHER" id="PTHR43390:SF10">
    <property type="entry name" value="PEPTIDASE S26 DOMAIN-CONTAINING PROTEIN"/>
    <property type="match status" value="1"/>
</dbReference>
<dbReference type="EMBL" id="JBBWWR010000012">
    <property type="protein sequence ID" value="KAK8958158.1"/>
    <property type="molecule type" value="Genomic_DNA"/>
</dbReference>
<evidence type="ECO:0000256" key="4">
    <source>
        <dbReference type="SAM" id="SignalP"/>
    </source>
</evidence>
<sequence length="300" mass="33538">MTVNPICYLEALLLAYFLLTSPLPAWSPSSASIADHRRSQIGAPTSFLPSIHPASPHRVTHPSADRPSDPATFPSPSSLPPRPTPPPDPSSLYQIGAHRCLTPSSHCLRFMGCLKPWWLRGGLKGWNSLQWMPCHEFLVSRCSPSFPCLKEEAVKLVDGKGGLLRFLRSWWPDYDGLKNLLALLLIFTMFAEMRFIASASMFPTLHVGDRILAEKVTYYFRNPCVNDIVLFKASTLLQDHGLKQSTVFVKRIVANAGDCVEVRHGLLFINGIARKEDFISEEPEYRIRATGISTCSILYI</sequence>
<dbReference type="CDD" id="cd06530">
    <property type="entry name" value="S26_SPase_I"/>
    <property type="match status" value="1"/>
</dbReference>
<dbReference type="Proteomes" id="UP001412067">
    <property type="component" value="Unassembled WGS sequence"/>
</dbReference>
<evidence type="ECO:0000256" key="1">
    <source>
        <dbReference type="ARBA" id="ARBA00022670"/>
    </source>
</evidence>
<evidence type="ECO:0000313" key="7">
    <source>
        <dbReference type="Proteomes" id="UP001412067"/>
    </source>
</evidence>
<dbReference type="Gene3D" id="2.10.109.10">
    <property type="entry name" value="Umud Fragment, subunit A"/>
    <property type="match status" value="1"/>
</dbReference>